<comment type="caution">
    <text evidence="2">The sequence shown here is derived from an EMBL/GenBank/DDBJ whole genome shotgun (WGS) entry which is preliminary data.</text>
</comment>
<name>A0A9W6VKQ8_9PSEU</name>
<organism evidence="2 3">
    <name type="scientific">Amycolatopsis taiwanensis</name>
    <dbReference type="NCBI Taxonomy" id="342230"/>
    <lineage>
        <taxon>Bacteria</taxon>
        <taxon>Bacillati</taxon>
        <taxon>Actinomycetota</taxon>
        <taxon>Actinomycetes</taxon>
        <taxon>Pseudonocardiales</taxon>
        <taxon>Pseudonocardiaceae</taxon>
        <taxon>Amycolatopsis</taxon>
    </lineage>
</organism>
<gene>
    <name evidence="2" type="ORF">Atai01_74880</name>
</gene>
<evidence type="ECO:0000313" key="3">
    <source>
        <dbReference type="Proteomes" id="UP001165136"/>
    </source>
</evidence>
<feature type="region of interest" description="Disordered" evidence="1">
    <location>
        <begin position="123"/>
        <end position="143"/>
    </location>
</feature>
<evidence type="ECO:0000256" key="1">
    <source>
        <dbReference type="SAM" id="MobiDB-lite"/>
    </source>
</evidence>
<accession>A0A9W6VKQ8</accession>
<keyword evidence="3" id="KW-1185">Reference proteome</keyword>
<evidence type="ECO:0000313" key="2">
    <source>
        <dbReference type="EMBL" id="GLY70869.1"/>
    </source>
</evidence>
<proteinExistence type="predicted"/>
<dbReference type="Proteomes" id="UP001165136">
    <property type="component" value="Unassembled WGS sequence"/>
</dbReference>
<dbReference type="AlphaFoldDB" id="A0A9W6VKQ8"/>
<protein>
    <submittedName>
        <fullName evidence="2">Uncharacterized protein</fullName>
    </submittedName>
</protein>
<sequence length="143" mass="14441">MLLTACGTQAGAPGRPCTEIAALVGINVRITPSVAGRFADTTSLEACWNGSCHTYPFVLSPATTAADSTCAGTGPDDTCSAQVRETGGKTGFAVIPELPAAPVRVTFAGETLTVTPKAVYPNGPDCGTGGPQVELTVDENGVR</sequence>
<reference evidence="2" key="1">
    <citation type="submission" date="2023-03" db="EMBL/GenBank/DDBJ databases">
        <title>Amycolatopsis taiwanensis NBRC 103393.</title>
        <authorList>
            <person name="Ichikawa N."/>
            <person name="Sato H."/>
            <person name="Tonouchi N."/>
        </authorList>
    </citation>
    <scope>NUCLEOTIDE SEQUENCE</scope>
    <source>
        <strain evidence="2">NBRC 103393</strain>
    </source>
</reference>
<dbReference type="EMBL" id="BSTI01000027">
    <property type="protein sequence ID" value="GLY70869.1"/>
    <property type="molecule type" value="Genomic_DNA"/>
</dbReference>